<evidence type="ECO:0000313" key="2">
    <source>
        <dbReference type="EMBL" id="HCD1253780.1"/>
    </source>
</evidence>
<feature type="domain" description="NlpE C-terminal OB" evidence="1">
    <location>
        <begin position="143"/>
        <end position="231"/>
    </location>
</feature>
<dbReference type="InterPro" id="IPR033450">
    <property type="entry name" value="NlpE_C"/>
</dbReference>
<dbReference type="Gene3D" id="2.40.128.300">
    <property type="match status" value="1"/>
</dbReference>
<protein>
    <submittedName>
        <fullName evidence="2">Envelope stress response activation lipoprotein NlpE</fullName>
    </submittedName>
</protein>
<reference evidence="2" key="1">
    <citation type="journal article" date="2018" name="Genome Biol.">
        <title>SKESA: strategic k-mer extension for scrupulous assemblies.</title>
        <authorList>
            <person name="Souvorov A."/>
            <person name="Agarwala R."/>
            <person name="Lipman D.J."/>
        </authorList>
    </citation>
    <scope>NUCLEOTIDE SEQUENCE</scope>
    <source>
        <strain evidence="2">CAV1698</strain>
    </source>
</reference>
<evidence type="ECO:0000259" key="1">
    <source>
        <dbReference type="Pfam" id="PF17185"/>
    </source>
</evidence>
<evidence type="ECO:0000313" key="3">
    <source>
        <dbReference type="Proteomes" id="UP000862426"/>
    </source>
</evidence>
<dbReference type="AlphaFoldDB" id="A0A9C7QIY4"/>
<dbReference type="Pfam" id="PF04170">
    <property type="entry name" value="NlpE"/>
    <property type="match status" value="1"/>
</dbReference>
<reference evidence="2" key="2">
    <citation type="submission" date="2022-05" db="EMBL/GenBank/DDBJ databases">
        <authorList>
            <consortium name="NCBI Pathogen Detection Project"/>
        </authorList>
    </citation>
    <scope>NUCLEOTIDE SEQUENCE</scope>
    <source>
        <strain evidence="2">CAV1698</strain>
    </source>
</reference>
<proteinExistence type="predicted"/>
<dbReference type="InterPro" id="IPR007298">
    <property type="entry name" value="Cu-R_lipoprotein_NlpE"/>
</dbReference>
<gene>
    <name evidence="2" type="primary">nlpE</name>
    <name evidence="2" type="synonym">cutF</name>
    <name evidence="2" type="ORF">JD854_RS01710</name>
</gene>
<dbReference type="Pfam" id="PF17185">
    <property type="entry name" value="NlpE_C"/>
    <property type="match status" value="1"/>
</dbReference>
<comment type="caution">
    <text evidence="2">The sequence shown here is derived from an EMBL/GenBank/DDBJ whole genome shotgun (WGS) entry which is preliminary data.</text>
</comment>
<dbReference type="NCBIfam" id="NF007814">
    <property type="entry name" value="PRK10523.1"/>
    <property type="match status" value="1"/>
</dbReference>
<organism evidence="2 3">
    <name type="scientific">Citrobacter amalonaticus</name>
    <dbReference type="NCBI Taxonomy" id="35703"/>
    <lineage>
        <taxon>Bacteria</taxon>
        <taxon>Pseudomonadati</taxon>
        <taxon>Pseudomonadota</taxon>
        <taxon>Gammaproteobacteria</taxon>
        <taxon>Enterobacterales</taxon>
        <taxon>Enterobacteriaceae</taxon>
        <taxon>Citrobacter</taxon>
    </lineage>
</organism>
<name>A0A9C7QIY4_CITAM</name>
<dbReference type="Proteomes" id="UP000862426">
    <property type="component" value="Unassembled WGS sequence"/>
</dbReference>
<dbReference type="EMBL" id="DACYAJ020000002">
    <property type="protein sequence ID" value="HCD1253780.1"/>
    <property type="molecule type" value="Genomic_DNA"/>
</dbReference>
<accession>A0A9C7QIY4</accession>
<dbReference type="Gene3D" id="2.40.50.540">
    <property type="match status" value="1"/>
</dbReference>
<keyword evidence="2" id="KW-0449">Lipoprotein</keyword>
<dbReference type="PROSITE" id="PS51257">
    <property type="entry name" value="PROKAR_LIPOPROTEIN"/>
    <property type="match status" value="1"/>
</dbReference>
<sequence length="233" mass="25765">MKKTLLSAMAAFTLFALIGCNHRSEVDVIQPTQVAELKPMQQSWRGILPCADCEGIETSLFLEKDGTWVMNERYQGVREEPSSFASYGTWARTADKLVLTDSQGEKSYYRAKGEALEMLDREGNAVESQFNYTLEPVKSSLPVTPMAMRGMYFYMADAATFTDCATGKRVAVASNAELERGYLAARGASEKPVLLSVEGHFTLEANPDTQEPVKTLMADKEIKFIPGQDCSSK</sequence>
<dbReference type="InterPro" id="IPR043176">
    <property type="entry name" value="NlpE_N_sf"/>
</dbReference>
<dbReference type="InterPro" id="IPR038139">
    <property type="entry name" value="NlpE_C_sf"/>
</dbReference>